<organism evidence="7 8">
    <name type="scientific">Alteromonas sediminis</name>
    <dbReference type="NCBI Taxonomy" id="2259342"/>
    <lineage>
        <taxon>Bacteria</taxon>
        <taxon>Pseudomonadati</taxon>
        <taxon>Pseudomonadota</taxon>
        <taxon>Gammaproteobacteria</taxon>
        <taxon>Alteromonadales</taxon>
        <taxon>Alteromonadaceae</taxon>
        <taxon>Alteromonas/Salinimonas group</taxon>
        <taxon>Alteromonas</taxon>
    </lineage>
</organism>
<sequence>MTALSQQYDQRMRKDTRIRRLVTLFGGGILVLLLVIVWHLVSQTAPLFISPSFEKAQTFDFPDRIVLSVGDILEDGLLVQQASPCGIETAQVSEQNKVVDRILKPCTHSLSIREERDQRWLFDISANGQVRIQGIDGDNATYAFALPETDWQQRLETDYAISLPHIAIRVTTASQHLIFWVDTRRLTDIHKDEYPASDAVVLLPGQQKVVTFQGRKIALTERGRESRQTYQHDYPINWIGRIENSRSLYVSDRSGKVERWVVVNKSGRFEYVKTYSLFLEDNEQPLTVQAHANTNAGFVLTDMGRLILFNRVSGELLDIIQLVDIPISWSWYGNRLYLVYPGKVDVWTINNLAGVNTPTSLFVPQWYEGYLGPEHVYQTSSGRDFNEAKYALIPLLMGSLKAALAALVVAIPVSIGAAIYTGFFTTRRWRKSIKPAIEMLEAVPSVVIGFIAAVALAPVADKLLTSLLLFIVTLPLLLFVVALFQHRIAVKMPTRLRFGADIAAITLCTLVWAGLSLYVADSVMPIEIFSGSSKTTLIVAIALGLAISSTIYTLAEDAIESVPSGLKNASFALGATRLQTLRNIVLRVAMPGLIAAVMLGFGRAFGETMIVLMVTGNTPIPSWDLFESLRALTANIAIELPEADTGGALYSVLFFTALTLFIFTFIVNTVAEWLRYGMREKVKYD</sequence>
<feature type="transmembrane region" description="Helical" evidence="5">
    <location>
        <begin position="21"/>
        <end position="41"/>
    </location>
</feature>
<comment type="caution">
    <text evidence="7">The sequence shown here is derived from an EMBL/GenBank/DDBJ whole genome shotgun (WGS) entry which is preliminary data.</text>
</comment>
<gene>
    <name evidence="7" type="ORF">DRW07_01610</name>
</gene>
<proteinExistence type="inferred from homology"/>
<evidence type="ECO:0000256" key="1">
    <source>
        <dbReference type="ARBA" id="ARBA00004651"/>
    </source>
</evidence>
<dbReference type="AlphaFoldDB" id="A0A3N5ZAI4"/>
<feature type="transmembrane region" description="Helical" evidence="5">
    <location>
        <begin position="496"/>
        <end position="515"/>
    </location>
</feature>
<dbReference type="EMBL" id="RPOK01000001">
    <property type="protein sequence ID" value="RPJ68134.1"/>
    <property type="molecule type" value="Genomic_DNA"/>
</dbReference>
<protein>
    <submittedName>
        <fullName evidence="7">ABC transporter permease subunit</fullName>
    </submittedName>
</protein>
<dbReference type="Pfam" id="PF00528">
    <property type="entry name" value="BPD_transp_1"/>
    <property type="match status" value="1"/>
</dbReference>
<name>A0A3N5ZAI4_9ALTE</name>
<dbReference type="OrthoDB" id="9785113at2"/>
<keyword evidence="8" id="KW-1185">Reference proteome</keyword>
<comment type="similarity">
    <text evidence="5">Belongs to the binding-protein-dependent transport system permease family.</text>
</comment>
<dbReference type="GO" id="GO:0055085">
    <property type="term" value="P:transmembrane transport"/>
    <property type="evidence" value="ECO:0007669"/>
    <property type="project" value="InterPro"/>
</dbReference>
<keyword evidence="2 5" id="KW-0812">Transmembrane</keyword>
<evidence type="ECO:0000256" key="4">
    <source>
        <dbReference type="ARBA" id="ARBA00023136"/>
    </source>
</evidence>
<dbReference type="InterPro" id="IPR000515">
    <property type="entry name" value="MetI-like"/>
</dbReference>
<feature type="transmembrane region" description="Helical" evidence="5">
    <location>
        <begin position="535"/>
        <end position="555"/>
    </location>
</feature>
<dbReference type="SUPFAM" id="SSF161098">
    <property type="entry name" value="MetI-like"/>
    <property type="match status" value="1"/>
</dbReference>
<feature type="transmembrane region" description="Helical" evidence="5">
    <location>
        <begin position="402"/>
        <end position="424"/>
    </location>
</feature>
<feature type="transmembrane region" description="Helical" evidence="5">
    <location>
        <begin position="584"/>
        <end position="605"/>
    </location>
</feature>
<dbReference type="CDD" id="cd06261">
    <property type="entry name" value="TM_PBP2"/>
    <property type="match status" value="1"/>
</dbReference>
<evidence type="ECO:0000313" key="7">
    <source>
        <dbReference type="EMBL" id="RPJ68134.1"/>
    </source>
</evidence>
<feature type="domain" description="ABC transmembrane type-1" evidence="6">
    <location>
        <begin position="396"/>
        <end position="671"/>
    </location>
</feature>
<dbReference type="InterPro" id="IPR035906">
    <property type="entry name" value="MetI-like_sf"/>
</dbReference>
<feature type="transmembrane region" description="Helical" evidence="5">
    <location>
        <begin position="648"/>
        <end position="671"/>
    </location>
</feature>
<dbReference type="PANTHER" id="PTHR42727:SF1">
    <property type="entry name" value="PHOSPHATE TRANSPORT SYSTEM PERMEASE"/>
    <property type="match status" value="1"/>
</dbReference>
<reference evidence="7 8" key="1">
    <citation type="submission" date="2018-11" db="EMBL/GenBank/DDBJ databases">
        <authorList>
            <person name="Ye M.-Q."/>
            <person name="Du Z.-J."/>
        </authorList>
    </citation>
    <scope>NUCLEOTIDE SEQUENCE [LARGE SCALE GENOMIC DNA]</scope>
    <source>
        <strain evidence="7 8">U0105</strain>
    </source>
</reference>
<dbReference type="Gene3D" id="1.10.3720.10">
    <property type="entry name" value="MetI-like"/>
    <property type="match status" value="1"/>
</dbReference>
<dbReference type="RefSeq" id="WP_124026136.1">
    <property type="nucleotide sequence ID" value="NZ_JBHRSN010000005.1"/>
</dbReference>
<dbReference type="GO" id="GO:0005886">
    <property type="term" value="C:plasma membrane"/>
    <property type="evidence" value="ECO:0007669"/>
    <property type="project" value="UniProtKB-SubCell"/>
</dbReference>
<dbReference type="PANTHER" id="PTHR42727">
    <property type="entry name" value="PHOSPHATE TRANSPORT SYSTEM PERMEASE PROTEIN"/>
    <property type="match status" value="1"/>
</dbReference>
<evidence type="ECO:0000256" key="2">
    <source>
        <dbReference type="ARBA" id="ARBA00022692"/>
    </source>
</evidence>
<feature type="transmembrane region" description="Helical" evidence="5">
    <location>
        <begin position="436"/>
        <end position="457"/>
    </location>
</feature>
<keyword evidence="5" id="KW-0813">Transport</keyword>
<comment type="subcellular location">
    <subcellularLocation>
        <location evidence="1 5">Cell membrane</location>
        <topology evidence="1 5">Multi-pass membrane protein</topology>
    </subcellularLocation>
</comment>
<dbReference type="InterPro" id="IPR011044">
    <property type="entry name" value="Quino_amine_DH_bsu"/>
</dbReference>
<dbReference type="SUPFAM" id="SSF50969">
    <property type="entry name" value="YVTN repeat-like/Quinoprotein amine dehydrogenase"/>
    <property type="match status" value="1"/>
</dbReference>
<evidence type="ECO:0000256" key="3">
    <source>
        <dbReference type="ARBA" id="ARBA00022989"/>
    </source>
</evidence>
<keyword evidence="3 5" id="KW-1133">Transmembrane helix</keyword>
<keyword evidence="4 5" id="KW-0472">Membrane</keyword>
<evidence type="ECO:0000313" key="8">
    <source>
        <dbReference type="Proteomes" id="UP000275281"/>
    </source>
</evidence>
<feature type="transmembrane region" description="Helical" evidence="5">
    <location>
        <begin position="463"/>
        <end position="484"/>
    </location>
</feature>
<dbReference type="Proteomes" id="UP000275281">
    <property type="component" value="Unassembled WGS sequence"/>
</dbReference>
<dbReference type="PROSITE" id="PS50928">
    <property type="entry name" value="ABC_TM1"/>
    <property type="match status" value="1"/>
</dbReference>
<accession>A0A3N5ZAI4</accession>
<evidence type="ECO:0000259" key="6">
    <source>
        <dbReference type="PROSITE" id="PS50928"/>
    </source>
</evidence>
<evidence type="ECO:0000256" key="5">
    <source>
        <dbReference type="RuleBase" id="RU363032"/>
    </source>
</evidence>